<keyword evidence="7" id="KW-1185">Reference proteome</keyword>
<keyword evidence="4" id="KW-0804">Transcription</keyword>
<name>A0A7X2P5E3_9FIRM</name>
<dbReference type="Pfam" id="PF04542">
    <property type="entry name" value="Sigma70_r2"/>
    <property type="match status" value="1"/>
</dbReference>
<dbReference type="Gene3D" id="1.10.1740.10">
    <property type="match status" value="1"/>
</dbReference>
<dbReference type="InterPro" id="IPR007627">
    <property type="entry name" value="RNA_pol_sigma70_r2"/>
</dbReference>
<evidence type="ECO:0000256" key="1">
    <source>
        <dbReference type="ARBA" id="ARBA00023015"/>
    </source>
</evidence>
<dbReference type="InterPro" id="IPR013325">
    <property type="entry name" value="RNA_pol_sigma_r2"/>
</dbReference>
<dbReference type="SUPFAM" id="SSF88946">
    <property type="entry name" value="Sigma2 domain of RNA polymerase sigma factors"/>
    <property type="match status" value="1"/>
</dbReference>
<protein>
    <submittedName>
        <fullName evidence="6">Sigma-70 family RNA polymerase sigma factor</fullName>
    </submittedName>
</protein>
<keyword evidence="3" id="KW-0238">DNA-binding</keyword>
<keyword evidence="1" id="KW-0805">Transcription regulation</keyword>
<dbReference type="AlphaFoldDB" id="A0A7X2P5E3"/>
<organism evidence="6 7">
    <name type="scientific">Oliverpabstia intestinalis</name>
    <dbReference type="NCBI Taxonomy" id="2606633"/>
    <lineage>
        <taxon>Bacteria</taxon>
        <taxon>Bacillati</taxon>
        <taxon>Bacillota</taxon>
        <taxon>Clostridia</taxon>
        <taxon>Lachnospirales</taxon>
        <taxon>Lachnospiraceae</taxon>
        <taxon>Oliverpabstia</taxon>
    </lineage>
</organism>
<dbReference type="PANTHER" id="PTHR43133:SF8">
    <property type="entry name" value="RNA POLYMERASE SIGMA FACTOR HI_1459-RELATED"/>
    <property type="match status" value="1"/>
</dbReference>
<dbReference type="InterPro" id="IPR014284">
    <property type="entry name" value="RNA_pol_sigma-70_dom"/>
</dbReference>
<dbReference type="Proteomes" id="UP000440513">
    <property type="component" value="Unassembled WGS sequence"/>
</dbReference>
<sequence length="213" mass="25499">MHNKTRKNCIKLIKTIEKCKKVVYYEAINKEETGRGTMNNEGGGIVDRRDHDRCQELYVKYRQFMYWYVKKHFPDLPEEDIRDILQEVWTSLLNAIDKLYDKGDEGQFAWLIRVTQTKVIDYYRFRKRTEELGEKIGLALREQQEVCSVQDIVIARMIAMELVEGLTEEERRILAIEYFSDTTGEVSNAFKCRRSRLRRKIEESLGIFRKKRR</sequence>
<feature type="domain" description="RNA polymerase sigma-70 region 2" evidence="5">
    <location>
        <begin position="57"/>
        <end position="129"/>
    </location>
</feature>
<evidence type="ECO:0000259" key="5">
    <source>
        <dbReference type="Pfam" id="PF04542"/>
    </source>
</evidence>
<accession>A0A7X2P5E3</accession>
<reference evidence="6 7" key="1">
    <citation type="submission" date="2019-08" db="EMBL/GenBank/DDBJ databases">
        <title>In-depth cultivation of the pig gut microbiome towards novel bacterial diversity and tailored functional studies.</title>
        <authorList>
            <person name="Wylensek D."/>
            <person name="Hitch T.C.A."/>
            <person name="Clavel T."/>
        </authorList>
    </citation>
    <scope>NUCLEOTIDE SEQUENCE [LARGE SCALE GENOMIC DNA]</scope>
    <source>
        <strain evidence="6 7">BSM-380-WT-5A</strain>
    </source>
</reference>
<dbReference type="GO" id="GO:0016987">
    <property type="term" value="F:sigma factor activity"/>
    <property type="evidence" value="ECO:0007669"/>
    <property type="project" value="UniProtKB-KW"/>
</dbReference>
<comment type="caution">
    <text evidence="6">The sequence shown here is derived from an EMBL/GenBank/DDBJ whole genome shotgun (WGS) entry which is preliminary data.</text>
</comment>
<evidence type="ECO:0000313" key="7">
    <source>
        <dbReference type="Proteomes" id="UP000440513"/>
    </source>
</evidence>
<keyword evidence="2" id="KW-0731">Sigma factor</keyword>
<dbReference type="PANTHER" id="PTHR43133">
    <property type="entry name" value="RNA POLYMERASE ECF-TYPE SIGMA FACTO"/>
    <property type="match status" value="1"/>
</dbReference>
<evidence type="ECO:0000313" key="6">
    <source>
        <dbReference type="EMBL" id="MST67460.1"/>
    </source>
</evidence>
<dbReference type="GO" id="GO:0003677">
    <property type="term" value="F:DNA binding"/>
    <property type="evidence" value="ECO:0007669"/>
    <property type="project" value="UniProtKB-KW"/>
</dbReference>
<dbReference type="GO" id="GO:0006352">
    <property type="term" value="P:DNA-templated transcription initiation"/>
    <property type="evidence" value="ECO:0007669"/>
    <property type="project" value="InterPro"/>
</dbReference>
<proteinExistence type="predicted"/>
<evidence type="ECO:0000256" key="4">
    <source>
        <dbReference type="ARBA" id="ARBA00023163"/>
    </source>
</evidence>
<evidence type="ECO:0000256" key="3">
    <source>
        <dbReference type="ARBA" id="ARBA00023125"/>
    </source>
</evidence>
<dbReference type="EMBL" id="VUMS01000026">
    <property type="protein sequence ID" value="MST67460.1"/>
    <property type="molecule type" value="Genomic_DNA"/>
</dbReference>
<dbReference type="InterPro" id="IPR039425">
    <property type="entry name" value="RNA_pol_sigma-70-like"/>
</dbReference>
<evidence type="ECO:0000256" key="2">
    <source>
        <dbReference type="ARBA" id="ARBA00023082"/>
    </source>
</evidence>
<dbReference type="NCBIfam" id="TIGR02937">
    <property type="entry name" value="sigma70-ECF"/>
    <property type="match status" value="1"/>
</dbReference>
<gene>
    <name evidence="6" type="ORF">FYJ57_12220</name>
</gene>